<gene>
    <name evidence="1" type="ORF">RFI_36897</name>
</gene>
<proteinExistence type="predicted"/>
<comment type="caution">
    <text evidence="1">The sequence shown here is derived from an EMBL/GenBank/DDBJ whole genome shotgun (WGS) entry which is preliminary data.</text>
</comment>
<protein>
    <submittedName>
        <fullName evidence="1">Uncharacterized protein</fullName>
    </submittedName>
</protein>
<name>X6LEX0_RETFI</name>
<dbReference type="Proteomes" id="UP000023152">
    <property type="component" value="Unassembled WGS sequence"/>
</dbReference>
<keyword evidence="2" id="KW-1185">Reference proteome</keyword>
<dbReference type="EMBL" id="ASPP01040757">
    <property type="protein sequence ID" value="ETO00543.1"/>
    <property type="molecule type" value="Genomic_DNA"/>
</dbReference>
<evidence type="ECO:0000313" key="2">
    <source>
        <dbReference type="Proteomes" id="UP000023152"/>
    </source>
</evidence>
<reference evidence="1 2" key="1">
    <citation type="journal article" date="2013" name="Curr. Biol.">
        <title>The Genome of the Foraminiferan Reticulomyxa filosa.</title>
        <authorList>
            <person name="Glockner G."/>
            <person name="Hulsmann N."/>
            <person name="Schleicher M."/>
            <person name="Noegel A.A."/>
            <person name="Eichinger L."/>
            <person name="Gallinger C."/>
            <person name="Pawlowski J."/>
            <person name="Sierra R."/>
            <person name="Euteneuer U."/>
            <person name="Pillet L."/>
            <person name="Moustafa A."/>
            <person name="Platzer M."/>
            <person name="Groth M."/>
            <person name="Szafranski K."/>
            <person name="Schliwa M."/>
        </authorList>
    </citation>
    <scope>NUCLEOTIDE SEQUENCE [LARGE SCALE GENOMIC DNA]</scope>
</reference>
<sequence>EQFQDLKCLKMKVQSNQLELTPDLEKQLSRFVERTDKKIIRRIMTAWTHVAKKENRVETQPSKLIKDYLQNTYFFSDELNFFPQQSFTWDYCINGYNFVVSYYESLKTSKIHSTPIVMMDFMEVFGHANLQWEKGKE</sequence>
<dbReference type="AlphaFoldDB" id="X6LEX0"/>
<feature type="non-terminal residue" evidence="1">
    <location>
        <position position="1"/>
    </location>
</feature>
<evidence type="ECO:0000313" key="1">
    <source>
        <dbReference type="EMBL" id="ETO00543.1"/>
    </source>
</evidence>
<feature type="non-terminal residue" evidence="1">
    <location>
        <position position="137"/>
    </location>
</feature>
<accession>X6LEX0</accession>
<organism evidence="1 2">
    <name type="scientific">Reticulomyxa filosa</name>
    <dbReference type="NCBI Taxonomy" id="46433"/>
    <lineage>
        <taxon>Eukaryota</taxon>
        <taxon>Sar</taxon>
        <taxon>Rhizaria</taxon>
        <taxon>Retaria</taxon>
        <taxon>Foraminifera</taxon>
        <taxon>Monothalamids</taxon>
        <taxon>Reticulomyxidae</taxon>
        <taxon>Reticulomyxa</taxon>
    </lineage>
</organism>